<dbReference type="KEGG" id="tao:THIAE_07730"/>
<dbReference type="HOGENOM" id="CLU_053152_4_1_6"/>
<dbReference type="GO" id="GO:0005886">
    <property type="term" value="C:plasma membrane"/>
    <property type="evidence" value="ECO:0007669"/>
    <property type="project" value="UniProtKB-SubCell"/>
</dbReference>
<keyword evidence="3 6" id="KW-0812">Transmembrane</keyword>
<reference evidence="8 9" key="1">
    <citation type="submission" date="2013-12" db="EMBL/GenBank/DDBJ databases">
        <authorList>
            <consortium name="DOE Joint Genome Institute"/>
            <person name="Kappler U."/>
            <person name="Huntemann M."/>
            <person name="Han J."/>
            <person name="Chen A."/>
            <person name="Kyrpides N."/>
            <person name="Mavromatis K."/>
            <person name="Markowitz V."/>
            <person name="Palaniappan K."/>
            <person name="Ivanova N."/>
            <person name="Schaumberg A."/>
            <person name="Pati A."/>
            <person name="Liolios K."/>
            <person name="Nordberg H.P."/>
            <person name="Cantor M.N."/>
            <person name="Hua S.X."/>
            <person name="Woyke T."/>
        </authorList>
    </citation>
    <scope>NUCLEOTIDE SEQUENCE [LARGE SCALE GENOMIC DNA]</scope>
    <source>
        <strain evidence="9">AL2</strain>
    </source>
</reference>
<feature type="domain" description="RDD" evidence="7">
    <location>
        <begin position="7"/>
        <end position="127"/>
    </location>
</feature>
<keyword evidence="9" id="KW-1185">Reference proteome</keyword>
<evidence type="ECO:0000256" key="5">
    <source>
        <dbReference type="ARBA" id="ARBA00023136"/>
    </source>
</evidence>
<keyword evidence="5 6" id="KW-0472">Membrane</keyword>
<organism evidence="8 9">
    <name type="scientific">Thiomicrospira aerophila AL3</name>
    <dbReference type="NCBI Taxonomy" id="717772"/>
    <lineage>
        <taxon>Bacteria</taxon>
        <taxon>Pseudomonadati</taxon>
        <taxon>Pseudomonadota</taxon>
        <taxon>Gammaproteobacteria</taxon>
        <taxon>Thiotrichales</taxon>
        <taxon>Piscirickettsiaceae</taxon>
        <taxon>Thiomicrospira</taxon>
    </lineage>
</organism>
<protein>
    <recommendedName>
        <fullName evidence="7">RDD domain-containing protein</fullName>
    </recommendedName>
</protein>
<dbReference type="OrthoDB" id="9793824at2"/>
<dbReference type="Pfam" id="PF06271">
    <property type="entry name" value="RDD"/>
    <property type="match status" value="1"/>
</dbReference>
<evidence type="ECO:0000259" key="7">
    <source>
        <dbReference type="Pfam" id="PF06271"/>
    </source>
</evidence>
<feature type="transmembrane region" description="Helical" evidence="6">
    <location>
        <begin position="43"/>
        <end position="63"/>
    </location>
</feature>
<keyword evidence="4 6" id="KW-1133">Transmembrane helix</keyword>
<dbReference type="Proteomes" id="UP000005380">
    <property type="component" value="Chromosome"/>
</dbReference>
<evidence type="ECO:0000256" key="4">
    <source>
        <dbReference type="ARBA" id="ARBA00022989"/>
    </source>
</evidence>
<feature type="transmembrane region" description="Helical" evidence="6">
    <location>
        <begin position="92"/>
        <end position="114"/>
    </location>
</feature>
<dbReference type="RefSeq" id="WP_006460632.1">
    <property type="nucleotide sequence ID" value="NZ_CP007030.1"/>
</dbReference>
<evidence type="ECO:0000256" key="2">
    <source>
        <dbReference type="ARBA" id="ARBA00022475"/>
    </source>
</evidence>
<evidence type="ECO:0000256" key="3">
    <source>
        <dbReference type="ARBA" id="ARBA00022692"/>
    </source>
</evidence>
<name>W0DSU7_9GAMM</name>
<accession>W0DSU7</accession>
<gene>
    <name evidence="8" type="ORF">THIAE_07730</name>
</gene>
<evidence type="ECO:0000256" key="1">
    <source>
        <dbReference type="ARBA" id="ARBA00004651"/>
    </source>
</evidence>
<dbReference type="PANTHER" id="PTHR36115">
    <property type="entry name" value="PROLINE-RICH ANTIGEN HOMOLOG-RELATED"/>
    <property type="match status" value="1"/>
</dbReference>
<dbReference type="InterPro" id="IPR051791">
    <property type="entry name" value="Pra-immunoreactive"/>
</dbReference>
<comment type="subcellular location">
    <subcellularLocation>
        <location evidence="1">Cell membrane</location>
        <topology evidence="1">Multi-pass membrane protein</topology>
    </subcellularLocation>
</comment>
<dbReference type="InParanoid" id="W0DSU7"/>
<dbReference type="eggNOG" id="COG1714">
    <property type="taxonomic scope" value="Bacteria"/>
</dbReference>
<keyword evidence="2" id="KW-1003">Cell membrane</keyword>
<sequence>MHKTKIIFALLYDLLLLLAVWFFVAIPFVLWQGDNIQNSPATLFAFQVYLLGTTYIYLSYFWLQTGQTPGLRTWRLQLIRTDGYILTRRDSYVRFLFSLISVATLGLGWLWLFFNNRHQTFHDMMANTQIIAVKASEQD</sequence>
<proteinExistence type="predicted"/>
<dbReference type="PANTHER" id="PTHR36115:SF10">
    <property type="entry name" value="RDD DOMAIN-CONTAINING PROTEIN"/>
    <property type="match status" value="1"/>
</dbReference>
<dbReference type="AlphaFoldDB" id="W0DSU7"/>
<dbReference type="STRING" id="717772.THIAE_07730"/>
<dbReference type="InterPro" id="IPR010432">
    <property type="entry name" value="RDD"/>
</dbReference>
<evidence type="ECO:0000256" key="6">
    <source>
        <dbReference type="SAM" id="Phobius"/>
    </source>
</evidence>
<evidence type="ECO:0000313" key="9">
    <source>
        <dbReference type="Proteomes" id="UP000005380"/>
    </source>
</evidence>
<evidence type="ECO:0000313" key="8">
    <source>
        <dbReference type="EMBL" id="AHF01660.1"/>
    </source>
</evidence>
<feature type="transmembrane region" description="Helical" evidence="6">
    <location>
        <begin position="6"/>
        <end position="31"/>
    </location>
</feature>
<dbReference type="EMBL" id="CP007030">
    <property type="protein sequence ID" value="AHF01660.1"/>
    <property type="molecule type" value="Genomic_DNA"/>
</dbReference>